<keyword evidence="4" id="KW-1185">Reference proteome</keyword>
<feature type="signal peptide" evidence="2">
    <location>
        <begin position="1"/>
        <end position="19"/>
    </location>
</feature>
<feature type="compositionally biased region" description="Pro residues" evidence="1">
    <location>
        <begin position="631"/>
        <end position="661"/>
    </location>
</feature>
<feature type="region of interest" description="Disordered" evidence="1">
    <location>
        <begin position="583"/>
        <end position="698"/>
    </location>
</feature>
<keyword evidence="2" id="KW-0732">Signal</keyword>
<gene>
    <name evidence="3" type="ORF">ACFPQ5_05190</name>
</gene>
<reference evidence="4" key="1">
    <citation type="journal article" date="2019" name="Int. J. Syst. Evol. Microbiol.">
        <title>The Global Catalogue of Microorganisms (GCM) 10K type strain sequencing project: providing services to taxonomists for standard genome sequencing and annotation.</title>
        <authorList>
            <consortium name="The Broad Institute Genomics Platform"/>
            <consortium name="The Broad Institute Genome Sequencing Center for Infectious Disease"/>
            <person name="Wu L."/>
            <person name="Ma J."/>
        </authorList>
    </citation>
    <scope>NUCLEOTIDE SEQUENCE [LARGE SCALE GENOMIC DNA]</scope>
    <source>
        <strain evidence="4">CCUG 43111</strain>
    </source>
</reference>
<dbReference type="Proteomes" id="UP001596101">
    <property type="component" value="Unassembled WGS sequence"/>
</dbReference>
<dbReference type="EMBL" id="JBHSMR010000008">
    <property type="protein sequence ID" value="MFC5477571.1"/>
    <property type="molecule type" value="Genomic_DNA"/>
</dbReference>
<dbReference type="Pfam" id="PF05960">
    <property type="entry name" value="DUF885"/>
    <property type="match status" value="1"/>
</dbReference>
<accession>A0ABW0ML98</accession>
<evidence type="ECO:0000256" key="1">
    <source>
        <dbReference type="SAM" id="MobiDB-lite"/>
    </source>
</evidence>
<comment type="caution">
    <text evidence="3">The sequence shown here is derived from an EMBL/GenBank/DDBJ whole genome shotgun (WGS) entry which is preliminary data.</text>
</comment>
<feature type="compositionally biased region" description="Low complexity" evidence="1">
    <location>
        <begin position="583"/>
        <end position="630"/>
    </location>
</feature>
<dbReference type="PANTHER" id="PTHR33361">
    <property type="entry name" value="GLR0591 PROTEIN"/>
    <property type="match status" value="1"/>
</dbReference>
<evidence type="ECO:0000313" key="4">
    <source>
        <dbReference type="Proteomes" id="UP001596101"/>
    </source>
</evidence>
<evidence type="ECO:0000313" key="3">
    <source>
        <dbReference type="EMBL" id="MFC5477571.1"/>
    </source>
</evidence>
<dbReference type="PANTHER" id="PTHR33361:SF2">
    <property type="entry name" value="DUF885 DOMAIN-CONTAINING PROTEIN"/>
    <property type="match status" value="1"/>
</dbReference>
<name>A0ABW0ML98_9BURK</name>
<dbReference type="InterPro" id="IPR010281">
    <property type="entry name" value="DUF885"/>
</dbReference>
<evidence type="ECO:0000256" key="2">
    <source>
        <dbReference type="SAM" id="SignalP"/>
    </source>
</evidence>
<dbReference type="RefSeq" id="WP_379752209.1">
    <property type="nucleotide sequence ID" value="NZ_JBHSMR010000008.1"/>
</dbReference>
<organism evidence="3 4">
    <name type="scientific">Massilia suwonensis</name>
    <dbReference type="NCBI Taxonomy" id="648895"/>
    <lineage>
        <taxon>Bacteria</taxon>
        <taxon>Pseudomonadati</taxon>
        <taxon>Pseudomonadota</taxon>
        <taxon>Betaproteobacteria</taxon>
        <taxon>Burkholderiales</taxon>
        <taxon>Oxalobacteraceae</taxon>
        <taxon>Telluria group</taxon>
        <taxon>Massilia</taxon>
    </lineage>
</organism>
<sequence length="698" mass="75435">MRRLFSLLLLLSALSHAHAGPGPAAALFERDWQWRLEHQPEYATTLGDRRYNDRLSDLSLSAVRARREHLRAMLDEARAVDRAGLTAQERLSLDLFVFEQERQLATLAFSLVDPQLLTGWDGLQVRLPRLVAQTPFAVEEDYRNYIARLNALPAHVDGLIEQLREGIKTGWTAPKASMRAVPEQLRALRERLGDGPLGAPLRRIPATIDAKLREELLAAGTQALNDSAGPALRRLEDFIKTDYLPAARDTLGASSFPGGPGYYAFLARNATGSEMTPAELHALGLKEVARIRIAMVDTIRRTGFRGSLPQFLAFARGDKRLFAQDADALLARYRRVIERARMRLPLLFGTIPEEDIGVKRLGQVGGAGQVAAYYEAGTLDRSAALVVNTERLSSQPLWEVETLALHEAVPGHHLQVARARALRELPAFRRKGWNDAYGEGWATYAEGLGPELGFFKDPFSRFGYLNDELFRAARLVIDTGIHALGWPRQQALDYLNANTANTLQDNEVEIDRYIAQPAQALSYKAGQLRFTALREKAQAALGPRFDVRRFHDALLGNGVLPLPLLEREMGKWVQAQLGAAETPAPTEAAKAPATAAPATAPATAPAAPAATPAPAAVKPPATGAPAAPATPAKPVPAPVKPPAETPAPPATAPVKPAPPAPAAGADKRPGELPAAGITPPLEHPGPVAEPALPGALEK</sequence>
<proteinExistence type="predicted"/>
<protein>
    <submittedName>
        <fullName evidence="3">DUF885 domain-containing protein</fullName>
    </submittedName>
</protein>
<feature type="chain" id="PRO_5047107427" evidence="2">
    <location>
        <begin position="20"/>
        <end position="698"/>
    </location>
</feature>